<accession>A0A154V3F3</accession>
<evidence type="ECO:0000313" key="3">
    <source>
        <dbReference type="EMBL" id="KZC95847.1"/>
    </source>
</evidence>
<evidence type="ECO:0000313" key="4">
    <source>
        <dbReference type="Proteomes" id="UP000076218"/>
    </source>
</evidence>
<dbReference type="EMBL" id="LQXA01000018">
    <property type="protein sequence ID" value="KZC95847.1"/>
    <property type="molecule type" value="Genomic_DNA"/>
</dbReference>
<feature type="transmembrane region" description="Helical" evidence="2">
    <location>
        <begin position="90"/>
        <end position="111"/>
    </location>
</feature>
<name>A0A154V3F3_9MICO</name>
<feature type="region of interest" description="Disordered" evidence="1">
    <location>
        <begin position="160"/>
        <end position="207"/>
    </location>
</feature>
<sequence>MWGTADGVPPICETRQVLLLLLPISASSSSTAIVGMTSASSQDASSLGIAARLLVPAIVFLTVGALAYSGLWRSWARWKPPVVSIYYFPYLPLGIGWTGVGLLLGAVALVLPPPAQMPVAFLVVAIVVLGLIGMGFMPRVLLPRWYRAAKGLDRRASESSRGAAVSRDASAVRSTVAGSEQDAPSPKGTRDGVPLEEVMRKTFGSAD</sequence>
<dbReference type="AlphaFoldDB" id="A0A154V3F3"/>
<feature type="transmembrane region" description="Helical" evidence="2">
    <location>
        <begin position="117"/>
        <end position="137"/>
    </location>
</feature>
<keyword evidence="2" id="KW-1133">Transmembrane helix</keyword>
<dbReference type="Proteomes" id="UP000076218">
    <property type="component" value="Unassembled WGS sequence"/>
</dbReference>
<reference evidence="3 4" key="1">
    <citation type="submission" date="2016-01" db="EMBL/GenBank/DDBJ databases">
        <title>Draft genome sequence of Clavibacter michiganensis subsp. tessellarius DOAB 609.</title>
        <authorList>
            <person name="Tambong J.T."/>
        </authorList>
    </citation>
    <scope>NUCLEOTIDE SEQUENCE [LARGE SCALE GENOMIC DNA]</scope>
    <source>
        <strain evidence="3 4">DOAB 609</strain>
    </source>
</reference>
<organism evidence="3 4">
    <name type="scientific">Clavibacter tessellarius</name>
    <dbReference type="NCBI Taxonomy" id="31965"/>
    <lineage>
        <taxon>Bacteria</taxon>
        <taxon>Bacillati</taxon>
        <taxon>Actinomycetota</taxon>
        <taxon>Actinomycetes</taxon>
        <taxon>Micrococcales</taxon>
        <taxon>Microbacteriaceae</taxon>
        <taxon>Clavibacter</taxon>
    </lineage>
</organism>
<dbReference type="STRING" id="31965.AWH51_05870"/>
<evidence type="ECO:0000256" key="1">
    <source>
        <dbReference type="SAM" id="MobiDB-lite"/>
    </source>
</evidence>
<keyword evidence="2" id="KW-0812">Transmembrane</keyword>
<gene>
    <name evidence="3" type="ORF">AWH51_05870</name>
</gene>
<feature type="compositionally biased region" description="Low complexity" evidence="1">
    <location>
        <begin position="160"/>
        <end position="177"/>
    </location>
</feature>
<keyword evidence="2" id="KW-0472">Membrane</keyword>
<feature type="transmembrane region" description="Helical" evidence="2">
    <location>
        <begin position="49"/>
        <end position="69"/>
    </location>
</feature>
<feature type="transmembrane region" description="Helical" evidence="2">
    <location>
        <begin position="17"/>
        <end position="37"/>
    </location>
</feature>
<evidence type="ECO:0000256" key="2">
    <source>
        <dbReference type="SAM" id="Phobius"/>
    </source>
</evidence>
<protein>
    <submittedName>
        <fullName evidence="3">Uncharacterized protein</fullName>
    </submittedName>
</protein>
<proteinExistence type="predicted"/>
<comment type="caution">
    <text evidence="3">The sequence shown here is derived from an EMBL/GenBank/DDBJ whole genome shotgun (WGS) entry which is preliminary data.</text>
</comment>